<reference evidence="2" key="1">
    <citation type="journal article" date="2019" name="Int. J. Syst. Evol. Microbiol.">
        <title>The Global Catalogue of Microorganisms (GCM) 10K type strain sequencing project: providing services to taxonomists for standard genome sequencing and annotation.</title>
        <authorList>
            <consortium name="The Broad Institute Genomics Platform"/>
            <consortium name="The Broad Institute Genome Sequencing Center for Infectious Disease"/>
            <person name="Wu L."/>
            <person name="Ma J."/>
        </authorList>
    </citation>
    <scope>NUCLEOTIDE SEQUENCE [LARGE SCALE GENOMIC DNA]</scope>
    <source>
        <strain evidence="2">JCM 32206</strain>
    </source>
</reference>
<comment type="caution">
    <text evidence="1">The sequence shown here is derived from an EMBL/GenBank/DDBJ whole genome shotgun (WGS) entry which is preliminary data.</text>
</comment>
<dbReference type="Proteomes" id="UP001501183">
    <property type="component" value="Unassembled WGS sequence"/>
</dbReference>
<protein>
    <submittedName>
        <fullName evidence="1">Uncharacterized protein</fullName>
    </submittedName>
</protein>
<sequence>MRDLVTDLNRRVADHLGAPRVPVDKVDVETTVAARPADPSPQVPEWRIHSAWTE</sequence>
<evidence type="ECO:0000313" key="2">
    <source>
        <dbReference type="Proteomes" id="UP001501183"/>
    </source>
</evidence>
<accession>A0ABP8P7I6</accession>
<keyword evidence="2" id="KW-1185">Reference proteome</keyword>
<name>A0ABP8P7I6_9NOCA</name>
<gene>
    <name evidence="1" type="ORF">GCM10023094_31040</name>
</gene>
<evidence type="ECO:0000313" key="1">
    <source>
        <dbReference type="EMBL" id="GAA4481988.1"/>
    </source>
</evidence>
<dbReference type="EMBL" id="BAABFB010000050">
    <property type="protein sequence ID" value="GAA4481988.1"/>
    <property type="molecule type" value="Genomic_DNA"/>
</dbReference>
<organism evidence="1 2">
    <name type="scientific">Rhodococcus olei</name>
    <dbReference type="NCBI Taxonomy" id="2161675"/>
    <lineage>
        <taxon>Bacteria</taxon>
        <taxon>Bacillati</taxon>
        <taxon>Actinomycetota</taxon>
        <taxon>Actinomycetes</taxon>
        <taxon>Mycobacteriales</taxon>
        <taxon>Nocardiaceae</taxon>
        <taxon>Rhodococcus</taxon>
    </lineage>
</organism>
<proteinExistence type="predicted"/>